<reference evidence="2 3" key="1">
    <citation type="journal article" date="2019" name="Nat. Ecol. Evol.">
        <title>Megaphylogeny resolves global patterns of mushroom evolution.</title>
        <authorList>
            <person name="Varga T."/>
            <person name="Krizsan K."/>
            <person name="Foldi C."/>
            <person name="Dima B."/>
            <person name="Sanchez-Garcia M."/>
            <person name="Sanchez-Ramirez S."/>
            <person name="Szollosi G.J."/>
            <person name="Szarkandi J.G."/>
            <person name="Papp V."/>
            <person name="Albert L."/>
            <person name="Andreopoulos W."/>
            <person name="Angelini C."/>
            <person name="Antonin V."/>
            <person name="Barry K.W."/>
            <person name="Bougher N.L."/>
            <person name="Buchanan P."/>
            <person name="Buyck B."/>
            <person name="Bense V."/>
            <person name="Catcheside P."/>
            <person name="Chovatia M."/>
            <person name="Cooper J."/>
            <person name="Damon W."/>
            <person name="Desjardin D."/>
            <person name="Finy P."/>
            <person name="Geml J."/>
            <person name="Haridas S."/>
            <person name="Hughes K."/>
            <person name="Justo A."/>
            <person name="Karasinski D."/>
            <person name="Kautmanova I."/>
            <person name="Kiss B."/>
            <person name="Kocsube S."/>
            <person name="Kotiranta H."/>
            <person name="LaButti K.M."/>
            <person name="Lechner B.E."/>
            <person name="Liimatainen K."/>
            <person name="Lipzen A."/>
            <person name="Lukacs Z."/>
            <person name="Mihaltcheva S."/>
            <person name="Morgado L.N."/>
            <person name="Niskanen T."/>
            <person name="Noordeloos M.E."/>
            <person name="Ohm R.A."/>
            <person name="Ortiz-Santana B."/>
            <person name="Ovrebo C."/>
            <person name="Racz N."/>
            <person name="Riley R."/>
            <person name="Savchenko A."/>
            <person name="Shiryaev A."/>
            <person name="Soop K."/>
            <person name="Spirin V."/>
            <person name="Szebenyi C."/>
            <person name="Tomsovsky M."/>
            <person name="Tulloss R.E."/>
            <person name="Uehling J."/>
            <person name="Grigoriev I.V."/>
            <person name="Vagvolgyi C."/>
            <person name="Papp T."/>
            <person name="Martin F.M."/>
            <person name="Miettinen O."/>
            <person name="Hibbett D.S."/>
            <person name="Nagy L.G."/>
        </authorList>
    </citation>
    <scope>NUCLEOTIDE SEQUENCE [LARGE SCALE GENOMIC DNA]</scope>
    <source>
        <strain evidence="2 3">OMC1185</strain>
    </source>
</reference>
<sequence length="54" mass="5884">MDSKVWLESTVERSQKGNILLPQRQRQGHPSAVRVRAGSPQCHATLRSSAAGLS</sequence>
<proteinExistence type="predicted"/>
<gene>
    <name evidence="2" type="ORF">OE88DRAFT_1656026</name>
</gene>
<evidence type="ECO:0000313" key="2">
    <source>
        <dbReference type="EMBL" id="TFK53756.1"/>
    </source>
</evidence>
<evidence type="ECO:0000313" key="3">
    <source>
        <dbReference type="Proteomes" id="UP000305948"/>
    </source>
</evidence>
<feature type="region of interest" description="Disordered" evidence="1">
    <location>
        <begin position="17"/>
        <end position="54"/>
    </location>
</feature>
<keyword evidence="3" id="KW-1185">Reference proteome</keyword>
<evidence type="ECO:0000256" key="1">
    <source>
        <dbReference type="SAM" id="MobiDB-lite"/>
    </source>
</evidence>
<dbReference type="EMBL" id="ML213507">
    <property type="protein sequence ID" value="TFK53756.1"/>
    <property type="molecule type" value="Genomic_DNA"/>
</dbReference>
<dbReference type="AlphaFoldDB" id="A0A5C3NBE0"/>
<accession>A0A5C3NBE0</accession>
<dbReference type="Proteomes" id="UP000305948">
    <property type="component" value="Unassembled WGS sequence"/>
</dbReference>
<name>A0A5C3NBE0_9AGAM</name>
<organism evidence="2 3">
    <name type="scientific">Heliocybe sulcata</name>
    <dbReference type="NCBI Taxonomy" id="5364"/>
    <lineage>
        <taxon>Eukaryota</taxon>
        <taxon>Fungi</taxon>
        <taxon>Dikarya</taxon>
        <taxon>Basidiomycota</taxon>
        <taxon>Agaricomycotina</taxon>
        <taxon>Agaricomycetes</taxon>
        <taxon>Gloeophyllales</taxon>
        <taxon>Gloeophyllaceae</taxon>
        <taxon>Heliocybe</taxon>
    </lineage>
</organism>
<protein>
    <submittedName>
        <fullName evidence="2">Uncharacterized protein</fullName>
    </submittedName>
</protein>